<gene>
    <name evidence="1" type="ordered locus">LSA_03530</name>
</gene>
<protein>
    <recommendedName>
        <fullName evidence="3">DUF2971 domain-containing protein</fullName>
    </recommendedName>
</protein>
<dbReference type="Pfam" id="PF11185">
    <property type="entry name" value="DUF2971"/>
    <property type="match status" value="1"/>
</dbReference>
<reference evidence="1 2" key="1">
    <citation type="journal article" date="2011" name="Microb. Cell Fact.">
        <title>Genomic analysis reveals Lactobacillus sanfranciscensis as stable element in traditional sourdoughs.</title>
        <authorList>
            <person name="Vogel R.F."/>
            <person name="Pavlovic M."/>
            <person name="Ehrmann M.A."/>
            <person name="Wiezer A."/>
            <person name="Liesegang H."/>
            <person name="Offschanka S."/>
            <person name="Voget S."/>
            <person name="Angelov A."/>
            <person name="Bocker G."/>
            <person name="Liebl W."/>
        </authorList>
    </citation>
    <scope>NUCLEOTIDE SEQUENCE [LARGE SCALE GENOMIC DNA]</scope>
    <source>
        <strain evidence="1 2">TMW 1.1304</strain>
    </source>
</reference>
<name>G2KTZ0_FRUST</name>
<dbReference type="AlphaFoldDB" id="G2KTZ0"/>
<dbReference type="InterPro" id="IPR021352">
    <property type="entry name" value="DUF2971"/>
</dbReference>
<dbReference type="HOGENOM" id="CLU_851887_0_0_9"/>
<evidence type="ECO:0008006" key="3">
    <source>
        <dbReference type="Google" id="ProtNLM"/>
    </source>
</evidence>
<dbReference type="Proteomes" id="UP000001285">
    <property type="component" value="Chromosome"/>
</dbReference>
<dbReference type="EMBL" id="CP002461">
    <property type="protein sequence ID" value="AEN98805.1"/>
    <property type="molecule type" value="Genomic_DNA"/>
</dbReference>
<dbReference type="KEGG" id="lsn:LSA_03530"/>
<dbReference type="eggNOG" id="ENOG5030BPX">
    <property type="taxonomic scope" value="Bacteria"/>
</dbReference>
<evidence type="ECO:0000313" key="2">
    <source>
        <dbReference type="Proteomes" id="UP000001285"/>
    </source>
</evidence>
<accession>G2KTZ0</accession>
<evidence type="ECO:0000313" key="1">
    <source>
        <dbReference type="EMBL" id="AEN98805.1"/>
    </source>
</evidence>
<organism evidence="1 2">
    <name type="scientific">Fructilactobacillus sanfranciscensis (strain TMW 1.1304)</name>
    <name type="common">Lactobacillus sanfranciscensis</name>
    <dbReference type="NCBI Taxonomy" id="714313"/>
    <lineage>
        <taxon>Bacteria</taxon>
        <taxon>Bacillati</taxon>
        <taxon>Bacillota</taxon>
        <taxon>Bacilli</taxon>
        <taxon>Lactobacillales</taxon>
        <taxon>Lactobacillaceae</taxon>
        <taxon>Fructilactobacillus</taxon>
    </lineage>
</organism>
<keyword evidence="2" id="KW-1185">Reference proteome</keyword>
<dbReference type="STRING" id="714313.LSA_03530"/>
<sequence>MNPDFAMKKIFFDDKGKTIFHYTTIHSLNKITKNHVFLIKAYDFMNDPIEFRYSHNLCIKLLKGLGANKKEIKKFKYYLINKNPFKDCYIWSFTENKNSQALYGNYSSKKDGIALEFNANKIQIMLSKYFNGNRKSFDEFNNENSFIFPLKVIYDINEQKKILLPVLNEYLQAYKSIKYDEKIMNEIIKTCLADLVIFSMSLKNPLLYQEEEIRYVVANINENDYKRPTKIMNGVPFMDVPFKGGILKSAYLQTGNKLPINLLKGTLKKRGYPNVYIGKSELPY</sequence>
<proteinExistence type="predicted"/>